<dbReference type="STRING" id="525909.Afer_0927"/>
<evidence type="ECO:0000313" key="3">
    <source>
        <dbReference type="EMBL" id="ACU53870.1"/>
    </source>
</evidence>
<feature type="region of interest" description="Disordered" evidence="1">
    <location>
        <begin position="119"/>
        <end position="153"/>
    </location>
</feature>
<dbReference type="eggNOG" id="COG1404">
    <property type="taxonomic scope" value="Bacteria"/>
</dbReference>
<keyword evidence="4" id="KW-1185">Reference proteome</keyword>
<organism evidence="3 4">
    <name type="scientific">Acidimicrobium ferrooxidans (strain DSM 10331 / JCM 15462 / NBRC 103882 / ICP)</name>
    <dbReference type="NCBI Taxonomy" id="525909"/>
    <lineage>
        <taxon>Bacteria</taxon>
        <taxon>Bacillati</taxon>
        <taxon>Actinomycetota</taxon>
        <taxon>Acidimicrobiia</taxon>
        <taxon>Acidimicrobiales</taxon>
        <taxon>Acidimicrobiaceae</taxon>
        <taxon>Acidimicrobium</taxon>
    </lineage>
</organism>
<dbReference type="PROSITE" id="PS50927">
    <property type="entry name" value="BULB_LECTIN"/>
    <property type="match status" value="1"/>
</dbReference>
<name>C7LYR2_ACIFD</name>
<reference evidence="3 4" key="1">
    <citation type="journal article" date="2009" name="Stand. Genomic Sci.">
        <title>Complete genome sequence of Acidimicrobium ferrooxidans type strain (ICP).</title>
        <authorList>
            <person name="Clum A."/>
            <person name="Nolan M."/>
            <person name="Lang E."/>
            <person name="Glavina Del Rio T."/>
            <person name="Tice H."/>
            <person name="Copeland A."/>
            <person name="Cheng J.F."/>
            <person name="Lucas S."/>
            <person name="Chen F."/>
            <person name="Bruce D."/>
            <person name="Goodwin L."/>
            <person name="Pitluck S."/>
            <person name="Ivanova N."/>
            <person name="Mavrommatis K."/>
            <person name="Mikhailova N."/>
            <person name="Pati A."/>
            <person name="Chen A."/>
            <person name="Palaniappan K."/>
            <person name="Goker M."/>
            <person name="Spring S."/>
            <person name="Land M."/>
            <person name="Hauser L."/>
            <person name="Chang Y.J."/>
            <person name="Jeffries C.C."/>
            <person name="Chain P."/>
            <person name="Bristow J."/>
            <person name="Eisen J.A."/>
            <person name="Markowitz V."/>
            <person name="Hugenholtz P."/>
            <person name="Kyrpides N.C."/>
            <person name="Klenk H.P."/>
            <person name="Lapidus A."/>
        </authorList>
    </citation>
    <scope>NUCLEOTIDE SEQUENCE [LARGE SCALE GENOMIC DNA]</scope>
    <source>
        <strain evidence="4">DSM 10331 / JCM 15462 / NBRC 103882 / ICP</strain>
    </source>
</reference>
<evidence type="ECO:0000256" key="1">
    <source>
        <dbReference type="SAM" id="MobiDB-lite"/>
    </source>
</evidence>
<dbReference type="HOGENOM" id="CLU_532810_0_0_11"/>
<evidence type="ECO:0000313" key="4">
    <source>
        <dbReference type="Proteomes" id="UP000000771"/>
    </source>
</evidence>
<dbReference type="EMBL" id="CP001631">
    <property type="protein sequence ID" value="ACU53870.1"/>
    <property type="molecule type" value="Genomic_DNA"/>
</dbReference>
<dbReference type="KEGG" id="afo:Afer_0927"/>
<feature type="domain" description="Bulb-type lectin" evidence="2">
    <location>
        <begin position="254"/>
        <end position="363"/>
    </location>
</feature>
<accession>C7LYR2</accession>
<dbReference type="Gene3D" id="2.90.10.10">
    <property type="entry name" value="Bulb-type lectin domain"/>
    <property type="match status" value="3"/>
</dbReference>
<dbReference type="Proteomes" id="UP000000771">
    <property type="component" value="Chromosome"/>
</dbReference>
<sequence length="511" mass="53886">MGCGAACPSCGLFLPLVHAGRGAHGTGGLVAGGPARVLDDREVVDAVCGGAGLPTTLGAPAAPALGGVALWLGGHEIVVEGVRRPSYGVDDAAGSAVVTASAPPRRSWTPVEGYFTVTLQPTQGHHRRPAQLPPLPDDNRRDNNLSSFRPGREAEAILRSGASAKVVRLEGSRGSSLRVSSEGSRDMHPSKQMTFLRKELALGTILTSALAFLLFSPLGTTSVAASKTAVAPMPAPSGDPSQPAGICCSTQNLGSTIGEGTVLNPGDYLLSSSGQYQLIMQGDGNFVLYNLYNGQALWATGTEEHSGAYAVFQNDGNLVVYFNGTALWDSHTYTYSGLTLTMQNDGNAVIYQGTQPLWATDTAANELDCWPSNNCTPGLFIYAYLQFPPTAPLQGVNAPTTGANTFAMSKWEQQEDSVIQSNPLDTTQKEPGSYTLKGNSANVQVYTNSDGESADYWGIDAFDQTISYLPYYGPIISVLRNPVNSPYQQCVNLANAVSSTLWGTINFSDLC</sequence>
<gene>
    <name evidence="3" type="ordered locus">Afer_0927</name>
</gene>
<dbReference type="InterPro" id="IPR036426">
    <property type="entry name" value="Bulb-type_lectin_dom_sf"/>
</dbReference>
<protein>
    <submittedName>
        <fullName evidence="3">Curculin domain protein (Mannose-binding) lectin</fullName>
    </submittedName>
</protein>
<dbReference type="GO" id="GO:0030246">
    <property type="term" value="F:carbohydrate binding"/>
    <property type="evidence" value="ECO:0007669"/>
    <property type="project" value="UniProtKB-KW"/>
</dbReference>
<dbReference type="InterPro" id="IPR001480">
    <property type="entry name" value="Bulb-type_lectin_dom"/>
</dbReference>
<feature type="region of interest" description="Disordered" evidence="1">
    <location>
        <begin position="169"/>
        <end position="190"/>
    </location>
</feature>
<dbReference type="AlphaFoldDB" id="C7LYR2"/>
<proteinExistence type="predicted"/>
<dbReference type="SUPFAM" id="SSF51110">
    <property type="entry name" value="alpha-D-mannose-specific plant lectins"/>
    <property type="match status" value="1"/>
</dbReference>
<evidence type="ECO:0000259" key="2">
    <source>
        <dbReference type="PROSITE" id="PS50927"/>
    </source>
</evidence>
<dbReference type="SMART" id="SM00108">
    <property type="entry name" value="B_lectin"/>
    <property type="match status" value="1"/>
</dbReference>
<feature type="compositionally biased region" description="Polar residues" evidence="1">
    <location>
        <begin position="173"/>
        <end position="182"/>
    </location>
</feature>
<keyword evidence="3" id="KW-0430">Lectin</keyword>